<protein>
    <submittedName>
        <fullName evidence="2">Uncharacterized protein</fullName>
    </submittedName>
</protein>
<gene>
    <name evidence="2" type="ORF">Pta02_53820</name>
</gene>
<accession>A0A8J3SZ68</accession>
<proteinExistence type="predicted"/>
<dbReference type="EMBL" id="BOOK01000038">
    <property type="protein sequence ID" value="GII03374.1"/>
    <property type="molecule type" value="Genomic_DNA"/>
</dbReference>
<dbReference type="AlphaFoldDB" id="A0A8J3SZ68"/>
<organism evidence="2 3">
    <name type="scientific">Planobispora takensis</name>
    <dbReference type="NCBI Taxonomy" id="1367882"/>
    <lineage>
        <taxon>Bacteria</taxon>
        <taxon>Bacillati</taxon>
        <taxon>Actinomycetota</taxon>
        <taxon>Actinomycetes</taxon>
        <taxon>Streptosporangiales</taxon>
        <taxon>Streptosporangiaceae</taxon>
        <taxon>Planobispora</taxon>
    </lineage>
</organism>
<dbReference type="Proteomes" id="UP000634476">
    <property type="component" value="Unassembled WGS sequence"/>
</dbReference>
<feature type="region of interest" description="Disordered" evidence="1">
    <location>
        <begin position="43"/>
        <end position="63"/>
    </location>
</feature>
<name>A0A8J3SZ68_9ACTN</name>
<keyword evidence="3" id="KW-1185">Reference proteome</keyword>
<evidence type="ECO:0000256" key="1">
    <source>
        <dbReference type="SAM" id="MobiDB-lite"/>
    </source>
</evidence>
<comment type="caution">
    <text evidence="2">The sequence shown here is derived from an EMBL/GenBank/DDBJ whole genome shotgun (WGS) entry which is preliminary data.</text>
</comment>
<sequence>MNTEERRHSSFDSFDIAIPFFYACPSGRLGRAVPEGKRRAVAQAPAGRGCGPGQRSMRVTSRE</sequence>
<evidence type="ECO:0000313" key="2">
    <source>
        <dbReference type="EMBL" id="GII03374.1"/>
    </source>
</evidence>
<reference evidence="2" key="1">
    <citation type="submission" date="2021-01" db="EMBL/GenBank/DDBJ databases">
        <title>Whole genome shotgun sequence of Planobispora takensis NBRC 109077.</title>
        <authorList>
            <person name="Komaki H."/>
            <person name="Tamura T."/>
        </authorList>
    </citation>
    <scope>NUCLEOTIDE SEQUENCE</scope>
    <source>
        <strain evidence="2">NBRC 109077</strain>
    </source>
</reference>
<evidence type="ECO:0000313" key="3">
    <source>
        <dbReference type="Proteomes" id="UP000634476"/>
    </source>
</evidence>